<dbReference type="Proteomes" id="UP001189429">
    <property type="component" value="Unassembled WGS sequence"/>
</dbReference>
<feature type="compositionally biased region" description="Acidic residues" evidence="1">
    <location>
        <begin position="1"/>
        <end position="13"/>
    </location>
</feature>
<dbReference type="EMBL" id="CAUYUJ010010391">
    <property type="protein sequence ID" value="CAK0829255.1"/>
    <property type="molecule type" value="Genomic_DNA"/>
</dbReference>
<organism evidence="2 3">
    <name type="scientific">Prorocentrum cordatum</name>
    <dbReference type="NCBI Taxonomy" id="2364126"/>
    <lineage>
        <taxon>Eukaryota</taxon>
        <taxon>Sar</taxon>
        <taxon>Alveolata</taxon>
        <taxon>Dinophyceae</taxon>
        <taxon>Prorocentrales</taxon>
        <taxon>Prorocentraceae</taxon>
        <taxon>Prorocentrum</taxon>
    </lineage>
</organism>
<evidence type="ECO:0000256" key="1">
    <source>
        <dbReference type="SAM" id="MobiDB-lite"/>
    </source>
</evidence>
<comment type="caution">
    <text evidence="2">The sequence shown here is derived from an EMBL/GenBank/DDBJ whole genome shotgun (WGS) entry which is preliminary data.</text>
</comment>
<feature type="compositionally biased region" description="Pro residues" evidence="1">
    <location>
        <begin position="34"/>
        <end position="52"/>
    </location>
</feature>
<gene>
    <name evidence="2" type="ORF">PCOR1329_LOCUS28260</name>
</gene>
<evidence type="ECO:0000313" key="3">
    <source>
        <dbReference type="Proteomes" id="UP001189429"/>
    </source>
</evidence>
<accession>A0ABN9SBB2</accession>
<proteinExistence type="predicted"/>
<name>A0ABN9SBB2_9DINO</name>
<feature type="region of interest" description="Disordered" evidence="1">
    <location>
        <begin position="1"/>
        <end position="71"/>
    </location>
</feature>
<reference evidence="2" key="1">
    <citation type="submission" date="2023-10" db="EMBL/GenBank/DDBJ databases">
        <authorList>
            <person name="Chen Y."/>
            <person name="Shah S."/>
            <person name="Dougan E. K."/>
            <person name="Thang M."/>
            <person name="Chan C."/>
        </authorList>
    </citation>
    <scope>NUCLEOTIDE SEQUENCE [LARGE SCALE GENOMIC DNA]</scope>
</reference>
<evidence type="ECO:0000313" key="2">
    <source>
        <dbReference type="EMBL" id="CAK0829255.1"/>
    </source>
</evidence>
<feature type="compositionally biased region" description="Basic and acidic residues" evidence="1">
    <location>
        <begin position="124"/>
        <end position="134"/>
    </location>
</feature>
<keyword evidence="3" id="KW-1185">Reference proteome</keyword>
<sequence>MDDAPAVDDEPAVSEELAANDEPGVRRTSARRVPPSPLLPEHPAALPVPLPAPAAAGPGQRRLEPAPPSGSCFDEVLEGVRELLRGQRLLEQLVSGFVAQGGGVAAVAAVGVGPAAPLEDSAEEKDGAERSSGP</sequence>
<feature type="region of interest" description="Disordered" evidence="1">
    <location>
        <begin position="115"/>
        <end position="134"/>
    </location>
</feature>
<protein>
    <submittedName>
        <fullName evidence="2">Uncharacterized protein</fullName>
    </submittedName>
</protein>